<sequence>MASHEPDTSKVTVGDIASMSDAALAVIIQKNRGPDGVFDLPVDGWDKLSKDERDQLAERLTRTLAQNPAAHSRPLDLDQLDARLREASSGGTNARSRSSRSPTPTGPEFEGWALQRSRENEAEAYDKLVKDGGRPLYPIDLLDDVSASFPRGPIGAAHYVPGNPDKYRELLRPWLDNIGEGYYFRSWRGGGARSEDPWEVFQKQWERWMMFRRWQRDNRDLEDDDDGGFPAYLEAQKRYLKRYYSERVAEKKLAELESDPSSYKKAREGKQERRQWQRHYCYESDVTGPEFSDYVDAVKRRLARHGFTRPFELNQDPKQQGKLETWIKYLGFKCWWLDLFTRAIERRQEHHDKEWQKLKDTGVLRPDETAEYIRTEECAMRCQAEEDQARAAAKRSEENAERIYDKTQLHPHRLSIPELERIRMLQQGTRDMLTAGSRLERLKKRGDLITEFVLSTNGLETAKRDAARHRILIQWILDQIPLIEAELSQSEEAGLDGTKASKRTKRMLDSDGDSP</sequence>
<dbReference type="OrthoDB" id="5419928at2759"/>
<dbReference type="STRING" id="644352.J3PIT7"/>
<dbReference type="HOGENOM" id="CLU_022835_1_0_1"/>
<dbReference type="AlphaFoldDB" id="J3PIT7"/>
<dbReference type="GeneID" id="20353875"/>
<feature type="region of interest" description="Disordered" evidence="1">
    <location>
        <begin position="489"/>
        <end position="515"/>
    </location>
</feature>
<reference evidence="4" key="1">
    <citation type="submission" date="2010-07" db="EMBL/GenBank/DDBJ databases">
        <title>The genome sequence of Gaeumannomyces graminis var. tritici strain R3-111a-1.</title>
        <authorList>
            <consortium name="The Broad Institute Genome Sequencing Platform"/>
            <person name="Ma L.-J."/>
            <person name="Dead R."/>
            <person name="Young S."/>
            <person name="Zeng Q."/>
            <person name="Koehrsen M."/>
            <person name="Alvarado L."/>
            <person name="Berlin A."/>
            <person name="Chapman S.B."/>
            <person name="Chen Z."/>
            <person name="Freedman E."/>
            <person name="Gellesch M."/>
            <person name="Goldberg J."/>
            <person name="Griggs A."/>
            <person name="Gujja S."/>
            <person name="Heilman E.R."/>
            <person name="Heiman D."/>
            <person name="Hepburn T."/>
            <person name="Howarth C."/>
            <person name="Jen D."/>
            <person name="Larson L."/>
            <person name="Mehta T."/>
            <person name="Neiman D."/>
            <person name="Pearson M."/>
            <person name="Roberts A."/>
            <person name="Saif S."/>
            <person name="Shea T."/>
            <person name="Shenoy N."/>
            <person name="Sisk P."/>
            <person name="Stolte C."/>
            <person name="Sykes S."/>
            <person name="Walk T."/>
            <person name="White J."/>
            <person name="Yandava C."/>
            <person name="Haas B."/>
            <person name="Nusbaum C."/>
            <person name="Birren B."/>
        </authorList>
    </citation>
    <scope>NUCLEOTIDE SEQUENCE [LARGE SCALE GENOMIC DNA]</scope>
    <source>
        <strain evidence="4">R3-111a-1</strain>
    </source>
</reference>
<dbReference type="eggNOG" id="ENOG502SUGA">
    <property type="taxonomic scope" value="Eukaryota"/>
</dbReference>
<evidence type="ECO:0000256" key="1">
    <source>
        <dbReference type="SAM" id="MobiDB-lite"/>
    </source>
</evidence>
<dbReference type="VEuPathDB" id="FungiDB:GGTG_13417"/>
<reference evidence="2" key="2">
    <citation type="submission" date="2010-07" db="EMBL/GenBank/DDBJ databases">
        <authorList>
            <consortium name="The Broad Institute Genome Sequencing Platform"/>
            <consortium name="Broad Institute Genome Sequencing Center for Infectious Disease"/>
            <person name="Ma L.-J."/>
            <person name="Dead R."/>
            <person name="Young S."/>
            <person name="Zeng Q."/>
            <person name="Koehrsen M."/>
            <person name="Alvarado L."/>
            <person name="Berlin A."/>
            <person name="Chapman S.B."/>
            <person name="Chen Z."/>
            <person name="Freedman E."/>
            <person name="Gellesch M."/>
            <person name="Goldberg J."/>
            <person name="Griggs A."/>
            <person name="Gujja S."/>
            <person name="Heilman E.R."/>
            <person name="Heiman D."/>
            <person name="Hepburn T."/>
            <person name="Howarth C."/>
            <person name="Jen D."/>
            <person name="Larson L."/>
            <person name="Mehta T."/>
            <person name="Neiman D."/>
            <person name="Pearson M."/>
            <person name="Roberts A."/>
            <person name="Saif S."/>
            <person name="Shea T."/>
            <person name="Shenoy N."/>
            <person name="Sisk P."/>
            <person name="Stolte C."/>
            <person name="Sykes S."/>
            <person name="Walk T."/>
            <person name="White J."/>
            <person name="Yandava C."/>
            <person name="Haas B."/>
            <person name="Nusbaum C."/>
            <person name="Birren B."/>
        </authorList>
    </citation>
    <scope>NUCLEOTIDE SEQUENCE</scope>
    <source>
        <strain evidence="2">R3-111a-1</strain>
    </source>
</reference>
<organism evidence="2">
    <name type="scientific">Gaeumannomyces tritici (strain R3-111a-1)</name>
    <name type="common">Wheat and barley take-all root rot fungus</name>
    <name type="synonym">Gaeumannomyces graminis var. tritici</name>
    <dbReference type="NCBI Taxonomy" id="644352"/>
    <lineage>
        <taxon>Eukaryota</taxon>
        <taxon>Fungi</taxon>
        <taxon>Dikarya</taxon>
        <taxon>Ascomycota</taxon>
        <taxon>Pezizomycotina</taxon>
        <taxon>Sordariomycetes</taxon>
        <taxon>Sordariomycetidae</taxon>
        <taxon>Magnaporthales</taxon>
        <taxon>Magnaporthaceae</taxon>
        <taxon>Gaeumannomyces</taxon>
    </lineage>
</organism>
<evidence type="ECO:0000313" key="2">
    <source>
        <dbReference type="EMBL" id="EJT69020.1"/>
    </source>
</evidence>
<proteinExistence type="predicted"/>
<reference evidence="3" key="4">
    <citation type="journal article" date="2015" name="G3 (Bethesda)">
        <title>Genome sequences of three phytopathogenic species of the Magnaporthaceae family of fungi.</title>
        <authorList>
            <person name="Okagaki L.H."/>
            <person name="Nunes C.C."/>
            <person name="Sailsbery J."/>
            <person name="Clay B."/>
            <person name="Brown D."/>
            <person name="John T."/>
            <person name="Oh Y."/>
            <person name="Young N."/>
            <person name="Fitzgerald M."/>
            <person name="Haas B.J."/>
            <person name="Zeng Q."/>
            <person name="Young S."/>
            <person name="Adiconis X."/>
            <person name="Fan L."/>
            <person name="Levin J.Z."/>
            <person name="Mitchell T.K."/>
            <person name="Okubara P.A."/>
            <person name="Farman M.L."/>
            <person name="Kohn L.M."/>
            <person name="Birren B."/>
            <person name="Ma L.-J."/>
            <person name="Dean R.A."/>
        </authorList>
    </citation>
    <scope>NUCLEOTIDE SEQUENCE</scope>
    <source>
        <strain evidence="3">R3-111a-1</strain>
    </source>
</reference>
<evidence type="ECO:0000313" key="3">
    <source>
        <dbReference type="EnsemblFungi" id="EJT69020"/>
    </source>
</evidence>
<gene>
    <name evidence="3" type="primary">20353875</name>
    <name evidence="2" type="ORF">GGTG_13417</name>
</gene>
<feature type="region of interest" description="Disordered" evidence="1">
    <location>
        <begin position="86"/>
        <end position="116"/>
    </location>
</feature>
<evidence type="ECO:0000313" key="4">
    <source>
        <dbReference type="Proteomes" id="UP000006039"/>
    </source>
</evidence>
<reference evidence="3" key="5">
    <citation type="submission" date="2018-04" db="UniProtKB">
        <authorList>
            <consortium name="EnsemblFungi"/>
        </authorList>
    </citation>
    <scope>IDENTIFICATION</scope>
    <source>
        <strain evidence="3">R3-111a-1</strain>
    </source>
</reference>
<reference evidence="2" key="3">
    <citation type="submission" date="2010-09" db="EMBL/GenBank/DDBJ databases">
        <title>Annotation of Gaeumannomyces graminis var. tritici R3-111a-1.</title>
        <authorList>
            <consortium name="The Broad Institute Genome Sequencing Platform"/>
            <person name="Ma L.-J."/>
            <person name="Dead R."/>
            <person name="Young S.K."/>
            <person name="Zeng Q."/>
            <person name="Gargeya S."/>
            <person name="Fitzgerald M."/>
            <person name="Haas B."/>
            <person name="Abouelleil A."/>
            <person name="Alvarado L."/>
            <person name="Arachchi H.M."/>
            <person name="Berlin A."/>
            <person name="Brown A."/>
            <person name="Chapman S.B."/>
            <person name="Chen Z."/>
            <person name="Dunbar C."/>
            <person name="Freedman E."/>
            <person name="Gearin G."/>
            <person name="Gellesch M."/>
            <person name="Goldberg J."/>
            <person name="Griggs A."/>
            <person name="Gujja S."/>
            <person name="Heiman D."/>
            <person name="Howarth C."/>
            <person name="Larson L."/>
            <person name="Lui A."/>
            <person name="MacDonald P.J.P."/>
            <person name="Mehta T."/>
            <person name="Montmayeur A."/>
            <person name="Murphy C."/>
            <person name="Neiman D."/>
            <person name="Pearson M."/>
            <person name="Priest M."/>
            <person name="Roberts A."/>
            <person name="Saif S."/>
            <person name="Shea T."/>
            <person name="Shenoy N."/>
            <person name="Sisk P."/>
            <person name="Stolte C."/>
            <person name="Sykes S."/>
            <person name="Yandava C."/>
            <person name="Wortman J."/>
            <person name="Nusbaum C."/>
            <person name="Birren B."/>
        </authorList>
    </citation>
    <scope>NUCLEOTIDE SEQUENCE</scope>
    <source>
        <strain evidence="2">R3-111a-1</strain>
    </source>
</reference>
<dbReference type="Proteomes" id="UP000006039">
    <property type="component" value="Unassembled WGS sequence"/>
</dbReference>
<dbReference type="RefSeq" id="XP_009229587.1">
    <property type="nucleotide sequence ID" value="XM_009231323.1"/>
</dbReference>
<accession>J3PIT7</accession>
<dbReference type="EMBL" id="GL385407">
    <property type="protein sequence ID" value="EJT69020.1"/>
    <property type="molecule type" value="Genomic_DNA"/>
</dbReference>
<keyword evidence="4" id="KW-1185">Reference proteome</keyword>
<dbReference type="EnsemblFungi" id="EJT69020">
    <property type="protein sequence ID" value="EJT69020"/>
    <property type="gene ID" value="GGTG_13417"/>
</dbReference>
<name>J3PIT7_GAET3</name>
<protein>
    <submittedName>
        <fullName evidence="2 3">Uncharacterized protein</fullName>
    </submittedName>
</protein>